<dbReference type="CDD" id="cd06579">
    <property type="entry name" value="TM_PBP1_transp_AraH_like"/>
    <property type="match status" value="1"/>
</dbReference>
<organism evidence="9 10">
    <name type="scientific">Nonomuraea fuscirosea</name>
    <dbReference type="NCBI Taxonomy" id="1291556"/>
    <lineage>
        <taxon>Bacteria</taxon>
        <taxon>Bacillati</taxon>
        <taxon>Actinomycetota</taxon>
        <taxon>Actinomycetes</taxon>
        <taxon>Streptosporangiales</taxon>
        <taxon>Streptosporangiaceae</taxon>
        <taxon>Nonomuraea</taxon>
    </lineage>
</organism>
<feature type="transmembrane region" description="Helical" evidence="8">
    <location>
        <begin position="226"/>
        <end position="248"/>
    </location>
</feature>
<dbReference type="Pfam" id="PF02653">
    <property type="entry name" value="BPD_transp_2"/>
    <property type="match status" value="1"/>
</dbReference>
<keyword evidence="6 8" id="KW-1133">Transmembrane helix</keyword>
<dbReference type="EMBL" id="PVNG01000009">
    <property type="protein sequence ID" value="PRX64157.1"/>
    <property type="molecule type" value="Genomic_DNA"/>
</dbReference>
<evidence type="ECO:0000256" key="4">
    <source>
        <dbReference type="ARBA" id="ARBA00022519"/>
    </source>
</evidence>
<comment type="subcellular location">
    <subcellularLocation>
        <location evidence="1">Cell membrane</location>
        <topology evidence="1">Multi-pass membrane protein</topology>
    </subcellularLocation>
</comment>
<dbReference type="OrthoDB" id="7947581at2"/>
<dbReference type="InterPro" id="IPR001851">
    <property type="entry name" value="ABC_transp_permease"/>
</dbReference>
<reference evidence="9 10" key="1">
    <citation type="submission" date="2018-03" db="EMBL/GenBank/DDBJ databases">
        <title>Genomic Encyclopedia of Type Strains, Phase III (KMG-III): the genomes of soil and plant-associated and newly described type strains.</title>
        <authorList>
            <person name="Whitman W."/>
        </authorList>
    </citation>
    <scope>NUCLEOTIDE SEQUENCE [LARGE SCALE GENOMIC DNA]</scope>
    <source>
        <strain evidence="9 10">CGMCC 4.7104</strain>
    </source>
</reference>
<keyword evidence="5 8" id="KW-0812">Transmembrane</keyword>
<dbReference type="PANTHER" id="PTHR32196">
    <property type="entry name" value="ABC TRANSPORTER PERMEASE PROTEIN YPHD-RELATED-RELATED"/>
    <property type="match status" value="1"/>
</dbReference>
<keyword evidence="10" id="KW-1185">Reference proteome</keyword>
<feature type="transmembrane region" description="Helical" evidence="8">
    <location>
        <begin position="144"/>
        <end position="166"/>
    </location>
</feature>
<evidence type="ECO:0000256" key="8">
    <source>
        <dbReference type="SAM" id="Phobius"/>
    </source>
</evidence>
<dbReference type="GO" id="GO:0022857">
    <property type="term" value="F:transmembrane transporter activity"/>
    <property type="evidence" value="ECO:0007669"/>
    <property type="project" value="InterPro"/>
</dbReference>
<evidence type="ECO:0000256" key="2">
    <source>
        <dbReference type="ARBA" id="ARBA00022448"/>
    </source>
</evidence>
<dbReference type="Proteomes" id="UP000238312">
    <property type="component" value="Unassembled WGS sequence"/>
</dbReference>
<evidence type="ECO:0000256" key="5">
    <source>
        <dbReference type="ARBA" id="ARBA00022692"/>
    </source>
</evidence>
<dbReference type="PANTHER" id="PTHR32196:SF21">
    <property type="entry name" value="ABC TRANSPORTER PERMEASE PROTEIN YPHD-RELATED"/>
    <property type="match status" value="1"/>
</dbReference>
<accession>A0A2T0MY46</accession>
<evidence type="ECO:0000256" key="7">
    <source>
        <dbReference type="ARBA" id="ARBA00023136"/>
    </source>
</evidence>
<evidence type="ECO:0000256" key="1">
    <source>
        <dbReference type="ARBA" id="ARBA00004651"/>
    </source>
</evidence>
<dbReference type="AlphaFoldDB" id="A0A2T0MY46"/>
<evidence type="ECO:0000313" key="9">
    <source>
        <dbReference type="EMBL" id="PRX64157.1"/>
    </source>
</evidence>
<keyword evidence="4" id="KW-0997">Cell inner membrane</keyword>
<feature type="transmembrane region" description="Helical" evidence="8">
    <location>
        <begin position="68"/>
        <end position="84"/>
    </location>
</feature>
<evidence type="ECO:0000313" key="10">
    <source>
        <dbReference type="Proteomes" id="UP000238312"/>
    </source>
</evidence>
<feature type="transmembrane region" description="Helical" evidence="8">
    <location>
        <begin position="113"/>
        <end position="132"/>
    </location>
</feature>
<name>A0A2T0MY46_9ACTN</name>
<evidence type="ECO:0000256" key="3">
    <source>
        <dbReference type="ARBA" id="ARBA00022475"/>
    </source>
</evidence>
<keyword evidence="2" id="KW-0813">Transport</keyword>
<keyword evidence="7 8" id="KW-0472">Membrane</keyword>
<sequence>MTGQMTGQMIGRMTRRVIGRMIGRSWGRPEHAMPAISLLLVLAAFACSPLLSGRPLEAFDVYNASQGFAQLGLLALAIGITMIAGEFDLSVAGTYALGGMLAVQTGAHSPVMGVLAAVAAGAAVGAVQGGLIARLRVPSLPVTLATYIALLGLTYTMSGGLSVTYANADATLWVDQQIAGVLSPRSLLTLVAFLLAAVVLGGTKLGRELRAIGGDRRASRVAGVGVDRRIVGIFTLSGTLAALGGALLGYSYASANPDPGLQPLILAIVAALLGGVSLAGGRGAPLGLLAGTLSVALLAQIVAVTALPDFSTQLLYAALLAVIVAVESPGLRQAIERLRARRTGSTAMTPSQGGRP</sequence>
<comment type="caution">
    <text evidence="9">The sequence shown here is derived from an EMBL/GenBank/DDBJ whole genome shotgun (WGS) entry which is preliminary data.</text>
</comment>
<dbReference type="RefSeq" id="WP_106242141.1">
    <property type="nucleotide sequence ID" value="NZ_PVNG01000009.1"/>
</dbReference>
<feature type="transmembrane region" description="Helical" evidence="8">
    <location>
        <begin position="313"/>
        <end position="331"/>
    </location>
</feature>
<proteinExistence type="predicted"/>
<feature type="transmembrane region" description="Helical" evidence="8">
    <location>
        <begin position="186"/>
        <end position="205"/>
    </location>
</feature>
<feature type="transmembrane region" description="Helical" evidence="8">
    <location>
        <begin position="286"/>
        <end position="307"/>
    </location>
</feature>
<dbReference type="GO" id="GO:0005886">
    <property type="term" value="C:plasma membrane"/>
    <property type="evidence" value="ECO:0007669"/>
    <property type="project" value="UniProtKB-SubCell"/>
</dbReference>
<gene>
    <name evidence="9" type="ORF">B0I32_10985</name>
</gene>
<keyword evidence="3" id="KW-1003">Cell membrane</keyword>
<evidence type="ECO:0000256" key="6">
    <source>
        <dbReference type="ARBA" id="ARBA00022989"/>
    </source>
</evidence>
<feature type="transmembrane region" description="Helical" evidence="8">
    <location>
        <begin position="260"/>
        <end position="279"/>
    </location>
</feature>
<protein>
    <submittedName>
        <fullName evidence="9">Monosaccharide ABC transporter membrane protein (CUT2 family)</fullName>
    </submittedName>
</protein>